<evidence type="ECO:0000313" key="1">
    <source>
        <dbReference type="EMBL" id="PSR83905.1"/>
    </source>
</evidence>
<reference evidence="1 2" key="1">
    <citation type="journal article" date="2018" name="Mycol. Prog.">
        <title>Coniella lustricola, a new species from submerged detritus.</title>
        <authorList>
            <person name="Raudabaugh D.B."/>
            <person name="Iturriaga T."/>
            <person name="Carver A."/>
            <person name="Mondo S."/>
            <person name="Pangilinan J."/>
            <person name="Lipzen A."/>
            <person name="He G."/>
            <person name="Amirebrahimi M."/>
            <person name="Grigoriev I.V."/>
            <person name="Miller A.N."/>
        </authorList>
    </citation>
    <scope>NUCLEOTIDE SEQUENCE [LARGE SCALE GENOMIC DNA]</scope>
    <source>
        <strain evidence="1 2">B22-T-1</strain>
    </source>
</reference>
<gene>
    <name evidence="1" type="ORF">BD289DRAFT_274778</name>
</gene>
<name>A0A2T3A6Q7_9PEZI</name>
<protein>
    <submittedName>
        <fullName evidence="1">Uncharacterized protein</fullName>
    </submittedName>
</protein>
<dbReference type="AlphaFoldDB" id="A0A2T3A6Q7"/>
<keyword evidence="2" id="KW-1185">Reference proteome</keyword>
<evidence type="ECO:0000313" key="2">
    <source>
        <dbReference type="Proteomes" id="UP000241462"/>
    </source>
</evidence>
<organism evidence="1 2">
    <name type="scientific">Coniella lustricola</name>
    <dbReference type="NCBI Taxonomy" id="2025994"/>
    <lineage>
        <taxon>Eukaryota</taxon>
        <taxon>Fungi</taxon>
        <taxon>Dikarya</taxon>
        <taxon>Ascomycota</taxon>
        <taxon>Pezizomycotina</taxon>
        <taxon>Sordariomycetes</taxon>
        <taxon>Sordariomycetidae</taxon>
        <taxon>Diaporthales</taxon>
        <taxon>Schizoparmaceae</taxon>
        <taxon>Coniella</taxon>
    </lineage>
</organism>
<proteinExistence type="predicted"/>
<dbReference type="EMBL" id="KZ678452">
    <property type="protein sequence ID" value="PSR83905.1"/>
    <property type="molecule type" value="Genomic_DNA"/>
</dbReference>
<sequence>MIADLLAWPVCAANKRASQPVFIVSYRTVASSHAPAAPVAENRLDLDNRGIGGNRNPCGWLSAQPIATELGSQIKRGDLSLDWLVYQTTNVAPGATGRHVLTWSCYHSLGQKSCLAVLLEAAASRRSMLSGAVHPMALTRFQSLLINHRQQQRVAVAQRHAMLTKGPTRTSGRLFLAASSCLGCHCTPPPSEPAH</sequence>
<accession>A0A2T3A6Q7</accession>
<dbReference type="Proteomes" id="UP000241462">
    <property type="component" value="Unassembled WGS sequence"/>
</dbReference>
<dbReference type="InParanoid" id="A0A2T3A6Q7"/>